<evidence type="ECO:0000256" key="7">
    <source>
        <dbReference type="ARBA" id="ARBA00023268"/>
    </source>
</evidence>
<dbReference type="InterPro" id="IPR042195">
    <property type="entry name" value="ArgJ_beta_C"/>
</dbReference>
<feature type="site" description="Cleavage; by autolysis" evidence="9">
    <location>
        <begin position="197"/>
        <end position="198"/>
    </location>
</feature>
<comment type="function">
    <text evidence="9">Catalyzes two activities which are involved in the cyclic version of arginine biosynthesis: the synthesis of N-acetylglutamate from glutamate and acetyl-CoA as the acetyl donor, and of ornithine by transacetylation between N(2)-acetylornithine and glutamate.</text>
</comment>
<feature type="chain" id="PRO_5023559534" description="Arginine biosynthesis bifunctional protein ArgJ beta chain" evidence="9">
    <location>
        <begin position="198"/>
        <end position="411"/>
    </location>
</feature>
<feature type="chain" id="PRO_5023559535" description="Arginine biosynthesis bifunctional protein ArgJ alpha chain" evidence="9">
    <location>
        <begin position="1"/>
        <end position="197"/>
    </location>
</feature>
<keyword evidence="11" id="KW-1185">Reference proteome</keyword>
<comment type="subunit">
    <text evidence="2 9">Heterotetramer of two alpha and two beta chains.</text>
</comment>
<dbReference type="GO" id="GO:0006592">
    <property type="term" value="P:ornithine biosynthetic process"/>
    <property type="evidence" value="ECO:0007669"/>
    <property type="project" value="TreeGrafter"/>
</dbReference>
<comment type="pathway">
    <text evidence="9">Amino-acid biosynthesis; L-arginine biosynthesis; N(2)-acetyl-L-ornithine from L-glutamate: step 1/4.</text>
</comment>
<comment type="caution">
    <text evidence="10">The sequence shown here is derived from an EMBL/GenBank/DDBJ whole genome shotgun (WGS) entry which is preliminary data.</text>
</comment>
<gene>
    <name evidence="9" type="primary">argJ</name>
    <name evidence="10" type="ORF">FC80_GL000285</name>
</gene>
<dbReference type="PANTHER" id="PTHR23100">
    <property type="entry name" value="ARGININE BIOSYNTHESIS BIFUNCTIONAL PROTEIN ARGJ"/>
    <property type="match status" value="1"/>
</dbReference>
<dbReference type="AlphaFoldDB" id="A0A0R2CKH7"/>
<feature type="binding site" evidence="9">
    <location>
        <position position="406"/>
    </location>
    <ligand>
        <name>substrate</name>
    </ligand>
</feature>
<keyword evidence="8 9" id="KW-0012">Acyltransferase</keyword>
<comment type="catalytic activity">
    <reaction evidence="9">
        <text>L-glutamate + acetyl-CoA = N-acetyl-L-glutamate + CoA + H(+)</text>
        <dbReference type="Rhea" id="RHEA:24292"/>
        <dbReference type="ChEBI" id="CHEBI:15378"/>
        <dbReference type="ChEBI" id="CHEBI:29985"/>
        <dbReference type="ChEBI" id="CHEBI:44337"/>
        <dbReference type="ChEBI" id="CHEBI:57287"/>
        <dbReference type="ChEBI" id="CHEBI:57288"/>
        <dbReference type="EC" id="2.3.1.1"/>
    </reaction>
</comment>
<keyword evidence="7 9" id="KW-0511">Multifunctional enzyme</keyword>
<dbReference type="NCBIfam" id="TIGR00120">
    <property type="entry name" value="ArgJ"/>
    <property type="match status" value="1"/>
</dbReference>
<feature type="binding site" evidence="9">
    <location>
        <position position="411"/>
    </location>
    <ligand>
        <name>substrate</name>
    </ligand>
</feature>
<dbReference type="HAMAP" id="MF_01106">
    <property type="entry name" value="ArgJ"/>
    <property type="match status" value="1"/>
</dbReference>
<keyword evidence="9" id="KW-0963">Cytoplasm</keyword>
<evidence type="ECO:0000256" key="6">
    <source>
        <dbReference type="ARBA" id="ARBA00022813"/>
    </source>
</evidence>
<feature type="binding site" evidence="9">
    <location>
        <position position="284"/>
    </location>
    <ligand>
        <name>substrate</name>
    </ligand>
</feature>
<accession>A0A0R2CKH7</accession>
<feature type="binding site" evidence="9">
    <location>
        <position position="161"/>
    </location>
    <ligand>
        <name>substrate</name>
    </ligand>
</feature>
<dbReference type="STRING" id="1423729.FC80_GL000285"/>
<dbReference type="Gene3D" id="3.60.70.12">
    <property type="entry name" value="L-amino peptidase D-ALA esterase/amidase"/>
    <property type="match status" value="1"/>
</dbReference>
<dbReference type="GO" id="GO:0006526">
    <property type="term" value="P:L-arginine biosynthetic process"/>
    <property type="evidence" value="ECO:0007669"/>
    <property type="project" value="UniProtKB-UniRule"/>
</dbReference>
<name>A0A0R2CKH7_9LACO</name>
<dbReference type="Proteomes" id="UP000051131">
    <property type="component" value="Unassembled WGS sequence"/>
</dbReference>
<evidence type="ECO:0000256" key="8">
    <source>
        <dbReference type="ARBA" id="ARBA00023315"/>
    </source>
</evidence>
<proteinExistence type="inferred from homology"/>
<dbReference type="GO" id="GO:0004042">
    <property type="term" value="F:L-glutamate N-acetyltransferase activity"/>
    <property type="evidence" value="ECO:0007669"/>
    <property type="project" value="UniProtKB-UniRule"/>
</dbReference>
<feature type="site" description="Involved in the stabilization of negative charge on the oxyanion by the formation of the oxyanion hole" evidence="9">
    <location>
        <position position="128"/>
    </location>
</feature>
<evidence type="ECO:0000256" key="4">
    <source>
        <dbReference type="ARBA" id="ARBA00022605"/>
    </source>
</evidence>
<feature type="binding site" evidence="9">
    <location>
        <position position="198"/>
    </location>
    <ligand>
        <name>substrate</name>
    </ligand>
</feature>
<dbReference type="GO" id="GO:0004358">
    <property type="term" value="F:L-glutamate N-acetyltransferase activity, acting on acetyl-L-ornithine as donor"/>
    <property type="evidence" value="ECO:0007669"/>
    <property type="project" value="UniProtKB-UniRule"/>
</dbReference>
<comment type="similarity">
    <text evidence="1 9">Belongs to the ArgJ family.</text>
</comment>
<reference evidence="10 11" key="1">
    <citation type="journal article" date="2015" name="Genome Announc.">
        <title>Expanding the biotechnology potential of lactobacilli through comparative genomics of 213 strains and associated genera.</title>
        <authorList>
            <person name="Sun Z."/>
            <person name="Harris H.M."/>
            <person name="McCann A."/>
            <person name="Guo C."/>
            <person name="Argimon S."/>
            <person name="Zhang W."/>
            <person name="Yang X."/>
            <person name="Jeffery I.B."/>
            <person name="Cooney J.C."/>
            <person name="Kagawa T.F."/>
            <person name="Liu W."/>
            <person name="Song Y."/>
            <person name="Salvetti E."/>
            <person name="Wrobel A."/>
            <person name="Rasinkangas P."/>
            <person name="Parkhill J."/>
            <person name="Rea M.C."/>
            <person name="O'Sullivan O."/>
            <person name="Ritari J."/>
            <person name="Douillard F.P."/>
            <person name="Paul Ross R."/>
            <person name="Yang R."/>
            <person name="Briner A.E."/>
            <person name="Felis G.E."/>
            <person name="de Vos W.M."/>
            <person name="Barrangou R."/>
            <person name="Klaenhammer T.R."/>
            <person name="Caufield P.W."/>
            <person name="Cui Y."/>
            <person name="Zhang H."/>
            <person name="O'Toole P.W."/>
        </authorList>
    </citation>
    <scope>NUCLEOTIDE SEQUENCE [LARGE SCALE GENOMIC DNA]</scope>
    <source>
        <strain evidence="10 11">DSM 21116</strain>
    </source>
</reference>
<evidence type="ECO:0000256" key="9">
    <source>
        <dbReference type="HAMAP-Rule" id="MF_01106"/>
    </source>
</evidence>
<keyword evidence="6 9" id="KW-0068">Autocatalytic cleavage</keyword>
<evidence type="ECO:0000313" key="10">
    <source>
        <dbReference type="EMBL" id="KRM92104.1"/>
    </source>
</evidence>
<evidence type="ECO:0000256" key="1">
    <source>
        <dbReference type="ARBA" id="ARBA00006774"/>
    </source>
</evidence>
<keyword evidence="3 9" id="KW-0055">Arginine biosynthesis</keyword>
<comment type="subcellular location">
    <subcellularLocation>
        <location evidence="9">Cytoplasm</location>
    </subcellularLocation>
</comment>
<feature type="site" description="Involved in the stabilization of negative charge on the oxyanion by the formation of the oxyanion hole" evidence="9">
    <location>
        <position position="129"/>
    </location>
</feature>
<keyword evidence="5 9" id="KW-0808">Transferase</keyword>
<dbReference type="SUPFAM" id="SSF56266">
    <property type="entry name" value="DmpA/ArgJ-like"/>
    <property type="match status" value="1"/>
</dbReference>
<dbReference type="PATRIC" id="fig|1423729.3.peg.286"/>
<dbReference type="GO" id="GO:0005737">
    <property type="term" value="C:cytoplasm"/>
    <property type="evidence" value="ECO:0007669"/>
    <property type="project" value="UniProtKB-SubCell"/>
</dbReference>
<dbReference type="EC" id="2.3.1.1" evidence="9"/>
<organism evidence="10 11">
    <name type="scientific">Liquorilactobacillus cacaonum DSM 21116</name>
    <dbReference type="NCBI Taxonomy" id="1423729"/>
    <lineage>
        <taxon>Bacteria</taxon>
        <taxon>Bacillati</taxon>
        <taxon>Bacillota</taxon>
        <taxon>Bacilli</taxon>
        <taxon>Lactobacillales</taxon>
        <taxon>Lactobacillaceae</taxon>
        <taxon>Liquorilactobacillus</taxon>
    </lineage>
</organism>
<dbReference type="NCBIfam" id="NF003802">
    <property type="entry name" value="PRK05388.1"/>
    <property type="match status" value="1"/>
</dbReference>
<dbReference type="FunFam" id="3.30.2330.10:FF:000001">
    <property type="entry name" value="Arginine biosynthesis bifunctional protein ArgJ, mitochondrial"/>
    <property type="match status" value="1"/>
</dbReference>
<evidence type="ECO:0000256" key="3">
    <source>
        <dbReference type="ARBA" id="ARBA00022571"/>
    </source>
</evidence>
<dbReference type="EC" id="2.3.1.35" evidence="9"/>
<dbReference type="Gene3D" id="3.10.20.340">
    <property type="entry name" value="ArgJ beta chain, C-terminal domain"/>
    <property type="match status" value="1"/>
</dbReference>
<dbReference type="EMBL" id="AYZE01000008">
    <property type="protein sequence ID" value="KRM92104.1"/>
    <property type="molecule type" value="Genomic_DNA"/>
</dbReference>
<keyword evidence="4 9" id="KW-0028">Amino-acid biosynthesis</keyword>
<sequence length="411" mass="43968">MITQKIKGVLKMITTEDFNESTFAWPKGFYSDATHIGLKNQKLDFGWIYSKVPAKTAGVYTTNKFCAAPTAKTKEIVSKNHELQAIIANSAIANSCTGLQGENDVLTEQALVAKRLDISPELVGVASTGLIGAFLPMDKIEKGISELTLATNTDITKAILTTDTKAKIISVDFDIQGIPCKISGFAKGSGMIHPKMATMLAFVTTDIAIADNTLQPLLSELTDITFNQITVDGDTSTNDMVLTLANGLAGNAPIKENSPDYQLFKAALHFVLQKLAQKIAADGEGATKLVESNVLNAQSSSDAQKIAKAIVGSNLVKAAIFGADPNWGRIISTIGATSADFNPKTIDIKINEFPVVQQSLAVDFDEAQISNSLKKDIITLTVNLNDGDFAGQAWGCDLTYDYVKINATYSS</sequence>
<comment type="pathway">
    <text evidence="9">Amino-acid biosynthesis; L-arginine biosynthesis; L-ornithine and N-acetyl-L-glutamate from L-glutamate and N(2)-acetyl-L-ornithine (cyclic): step 1/1.</text>
</comment>
<dbReference type="UniPathway" id="UPA00068">
    <property type="reaction ID" value="UER00106"/>
</dbReference>
<dbReference type="Gene3D" id="3.30.2330.10">
    <property type="entry name" value="arginine biosynthesis bifunctional protein suprefamily"/>
    <property type="match status" value="1"/>
</dbReference>
<feature type="active site" description="Nucleophile" evidence="9">
    <location>
        <position position="198"/>
    </location>
</feature>
<feature type="binding site" evidence="9">
    <location>
        <position position="187"/>
    </location>
    <ligand>
        <name>substrate</name>
    </ligand>
</feature>
<protein>
    <recommendedName>
        <fullName evidence="9">Arginine biosynthesis bifunctional protein ArgJ</fullName>
    </recommendedName>
    <domain>
        <recommendedName>
            <fullName evidence="9">Glutamate N-acetyltransferase</fullName>
            <ecNumber evidence="9">2.3.1.35</ecNumber>
        </recommendedName>
        <alternativeName>
            <fullName evidence="9">Ornithine acetyltransferase</fullName>
            <shortName evidence="9">OATase</shortName>
        </alternativeName>
        <alternativeName>
            <fullName evidence="9">Ornithine transacetylase</fullName>
        </alternativeName>
    </domain>
    <domain>
        <recommendedName>
            <fullName evidence="9">Amino-acid acetyltransferase</fullName>
            <ecNumber evidence="9">2.3.1.1</ecNumber>
        </recommendedName>
        <alternativeName>
            <fullName evidence="9">N-acetylglutamate synthase</fullName>
            <shortName evidence="9">AGSase</shortName>
        </alternativeName>
    </domain>
    <component>
        <recommendedName>
            <fullName evidence="9">Arginine biosynthesis bifunctional protein ArgJ alpha chain</fullName>
        </recommendedName>
    </component>
    <component>
        <recommendedName>
            <fullName evidence="9">Arginine biosynthesis bifunctional protein ArgJ beta chain</fullName>
        </recommendedName>
    </component>
</protein>
<dbReference type="PANTHER" id="PTHR23100:SF0">
    <property type="entry name" value="ARGININE BIOSYNTHESIS BIFUNCTIONAL PROTEIN ARGJ, MITOCHONDRIAL"/>
    <property type="match status" value="1"/>
</dbReference>
<evidence type="ECO:0000256" key="5">
    <source>
        <dbReference type="ARBA" id="ARBA00022679"/>
    </source>
</evidence>
<evidence type="ECO:0000256" key="2">
    <source>
        <dbReference type="ARBA" id="ARBA00011475"/>
    </source>
</evidence>
<evidence type="ECO:0000313" key="11">
    <source>
        <dbReference type="Proteomes" id="UP000051131"/>
    </source>
</evidence>
<dbReference type="InterPro" id="IPR016117">
    <property type="entry name" value="ArgJ-like_dom_sf"/>
</dbReference>
<dbReference type="CDD" id="cd02152">
    <property type="entry name" value="OAT"/>
    <property type="match status" value="1"/>
</dbReference>
<dbReference type="Pfam" id="PF01960">
    <property type="entry name" value="ArgJ"/>
    <property type="match status" value="1"/>
</dbReference>
<comment type="catalytic activity">
    <reaction evidence="9">
        <text>N(2)-acetyl-L-ornithine + L-glutamate = N-acetyl-L-glutamate + L-ornithine</text>
        <dbReference type="Rhea" id="RHEA:15349"/>
        <dbReference type="ChEBI" id="CHEBI:29985"/>
        <dbReference type="ChEBI" id="CHEBI:44337"/>
        <dbReference type="ChEBI" id="CHEBI:46911"/>
        <dbReference type="ChEBI" id="CHEBI:57805"/>
        <dbReference type="EC" id="2.3.1.35"/>
    </reaction>
</comment>
<dbReference type="InterPro" id="IPR002813">
    <property type="entry name" value="Arg_biosynth_ArgJ"/>
</dbReference>
<dbReference type="FunFam" id="3.10.20.340:FF:000001">
    <property type="entry name" value="Arginine biosynthesis bifunctional protein ArgJ, chloroplastic"/>
    <property type="match status" value="1"/>
</dbReference>